<feature type="compositionally biased region" description="Polar residues" evidence="1">
    <location>
        <begin position="187"/>
        <end position="197"/>
    </location>
</feature>
<dbReference type="EMBL" id="PXOA01000048">
    <property type="protein sequence ID" value="RFU81449.1"/>
    <property type="molecule type" value="Genomic_DNA"/>
</dbReference>
<accession>A0A395NZH4</accession>
<organism evidence="2 3">
    <name type="scientific">Trichoderma arundinaceum</name>
    <dbReference type="NCBI Taxonomy" id="490622"/>
    <lineage>
        <taxon>Eukaryota</taxon>
        <taxon>Fungi</taxon>
        <taxon>Dikarya</taxon>
        <taxon>Ascomycota</taxon>
        <taxon>Pezizomycotina</taxon>
        <taxon>Sordariomycetes</taxon>
        <taxon>Hypocreomycetidae</taxon>
        <taxon>Hypocreales</taxon>
        <taxon>Hypocreaceae</taxon>
        <taxon>Trichoderma</taxon>
    </lineage>
</organism>
<reference evidence="2 3" key="1">
    <citation type="journal article" date="2018" name="PLoS Pathog.">
        <title>Evolution of structural diversity of trichothecenes, a family of toxins produced by plant pathogenic and entomopathogenic fungi.</title>
        <authorList>
            <person name="Proctor R.H."/>
            <person name="McCormick S.P."/>
            <person name="Kim H.S."/>
            <person name="Cardoza R.E."/>
            <person name="Stanley A.M."/>
            <person name="Lindo L."/>
            <person name="Kelly A."/>
            <person name="Brown D.W."/>
            <person name="Lee T."/>
            <person name="Vaughan M.M."/>
            <person name="Alexander N.J."/>
            <person name="Busman M."/>
            <person name="Gutierrez S."/>
        </authorList>
    </citation>
    <scope>NUCLEOTIDE SEQUENCE [LARGE SCALE GENOMIC DNA]</scope>
    <source>
        <strain evidence="2 3">IBT 40837</strain>
    </source>
</reference>
<evidence type="ECO:0000313" key="2">
    <source>
        <dbReference type="EMBL" id="RFU81449.1"/>
    </source>
</evidence>
<evidence type="ECO:0000256" key="1">
    <source>
        <dbReference type="SAM" id="MobiDB-lite"/>
    </source>
</evidence>
<comment type="caution">
    <text evidence="2">The sequence shown here is derived from an EMBL/GenBank/DDBJ whole genome shotgun (WGS) entry which is preliminary data.</text>
</comment>
<evidence type="ECO:0000313" key="3">
    <source>
        <dbReference type="Proteomes" id="UP000266272"/>
    </source>
</evidence>
<name>A0A395NZH4_TRIAR</name>
<gene>
    <name evidence="2" type="ORF">TARUN_761</name>
</gene>
<protein>
    <submittedName>
        <fullName evidence="2">Uncharacterized protein</fullName>
    </submittedName>
</protein>
<keyword evidence="3" id="KW-1185">Reference proteome</keyword>
<feature type="region of interest" description="Disordered" evidence="1">
    <location>
        <begin position="137"/>
        <end position="197"/>
    </location>
</feature>
<dbReference type="Proteomes" id="UP000266272">
    <property type="component" value="Unassembled WGS sequence"/>
</dbReference>
<sequence>MGMSMPVAIGVLVIHNVEFRVHGINTTGYLRPPFFQAKIQIQAAMSSTAVRQWQCHKAEPSQAKEAFPSSAVLSFSPSEPALTEFPCASGPTPKRPQLKPSFGEEAPINCRRFIPCPLRCSGSIPYSGQERFSVAKQRPAGSQFGARAAGKRILGLPTRAPMRGSSQTPDGPHALPSPEPPCRPSRAQKQTPAPSSALASKLMARVLKPKQKYPDVPPNRPLPQHGHSLVLVRGIWYRHCSSSMPAVAVLVPLALLLARPLETYFTARLPSPLKDQH</sequence>
<dbReference type="AlphaFoldDB" id="A0A395NZH4"/>
<proteinExistence type="predicted"/>